<accession>M3ANT5</accession>
<evidence type="ECO:0000313" key="1">
    <source>
        <dbReference type="EMBL" id="EME78758.1"/>
    </source>
</evidence>
<evidence type="ECO:0008006" key="3">
    <source>
        <dbReference type="Google" id="ProtNLM"/>
    </source>
</evidence>
<dbReference type="GeneID" id="19342363"/>
<reference evidence="1 2" key="1">
    <citation type="journal article" date="2012" name="PLoS Pathog.">
        <title>Diverse lifestyles and strategies of plant pathogenesis encoded in the genomes of eighteen Dothideomycetes fungi.</title>
        <authorList>
            <person name="Ohm R.A."/>
            <person name="Feau N."/>
            <person name="Henrissat B."/>
            <person name="Schoch C.L."/>
            <person name="Horwitz B.A."/>
            <person name="Barry K.W."/>
            <person name="Condon B.J."/>
            <person name="Copeland A.C."/>
            <person name="Dhillon B."/>
            <person name="Glaser F."/>
            <person name="Hesse C.N."/>
            <person name="Kosti I."/>
            <person name="LaButti K."/>
            <person name="Lindquist E.A."/>
            <person name="Lucas S."/>
            <person name="Salamov A.A."/>
            <person name="Bradshaw R.E."/>
            <person name="Ciuffetti L."/>
            <person name="Hamelin R.C."/>
            <person name="Kema G.H.J."/>
            <person name="Lawrence C."/>
            <person name="Scott J.A."/>
            <person name="Spatafora J.W."/>
            <person name="Turgeon B.G."/>
            <person name="de Wit P.J.G.M."/>
            <person name="Zhong S."/>
            <person name="Goodwin S.B."/>
            <person name="Grigoriev I.V."/>
        </authorList>
    </citation>
    <scope>NUCLEOTIDE SEQUENCE [LARGE SCALE GENOMIC DNA]</scope>
    <source>
        <strain evidence="1 2">CIRAD86</strain>
    </source>
</reference>
<proteinExistence type="predicted"/>
<dbReference type="Proteomes" id="UP000016932">
    <property type="component" value="Unassembled WGS sequence"/>
</dbReference>
<dbReference type="OrthoDB" id="3856067at2759"/>
<dbReference type="VEuPathDB" id="FungiDB:MYCFIDRAFT_85566"/>
<dbReference type="EMBL" id="KB446563">
    <property type="protein sequence ID" value="EME78758.1"/>
    <property type="molecule type" value="Genomic_DNA"/>
</dbReference>
<protein>
    <recommendedName>
        <fullName evidence="3">F-box domain-containing protein</fullName>
    </recommendedName>
</protein>
<dbReference type="AlphaFoldDB" id="M3ANT5"/>
<gene>
    <name evidence="1" type="ORF">MYCFIDRAFT_85566</name>
</gene>
<dbReference type="RefSeq" id="XP_007931045.1">
    <property type="nucleotide sequence ID" value="XM_007932854.1"/>
</dbReference>
<evidence type="ECO:0000313" key="2">
    <source>
        <dbReference type="Proteomes" id="UP000016932"/>
    </source>
</evidence>
<name>M3ANT5_PSEFD</name>
<organism evidence="1 2">
    <name type="scientific">Pseudocercospora fijiensis (strain CIRAD86)</name>
    <name type="common">Black leaf streak disease fungus</name>
    <name type="synonym">Mycosphaerella fijiensis</name>
    <dbReference type="NCBI Taxonomy" id="383855"/>
    <lineage>
        <taxon>Eukaryota</taxon>
        <taxon>Fungi</taxon>
        <taxon>Dikarya</taxon>
        <taxon>Ascomycota</taxon>
        <taxon>Pezizomycotina</taxon>
        <taxon>Dothideomycetes</taxon>
        <taxon>Dothideomycetidae</taxon>
        <taxon>Mycosphaerellales</taxon>
        <taxon>Mycosphaerellaceae</taxon>
        <taxon>Pseudocercospora</taxon>
    </lineage>
</organism>
<dbReference type="KEGG" id="pfj:MYCFIDRAFT_85566"/>
<keyword evidence="2" id="KW-1185">Reference proteome</keyword>
<dbReference type="HOGENOM" id="CLU_1611502_0_0_1"/>
<sequence length="165" mass="19343">MSDNTSPIAKVFGTFELLEPILLKVDVCTVLLSQRVNYFFKSCIKKSSPLQQKLLFKLPDPEEMPASHPYYLRRNLLLRAKGPYVHIPGLRSFYLIRSEATIEDEDIPEVEFTNFNLEMLRKTLNTYRPSFLDMYIFRTKIRKGLLTIRNEDAKADSSRIDWDFV</sequence>